<accession>A0A9D2CL69</accession>
<proteinExistence type="predicted"/>
<protein>
    <submittedName>
        <fullName evidence="2">Uncharacterized protein</fullName>
    </submittedName>
</protein>
<gene>
    <name evidence="2" type="ORF">H9820_01365</name>
</gene>
<comment type="caution">
    <text evidence="2">The sequence shown here is derived from an EMBL/GenBank/DDBJ whole genome shotgun (WGS) entry which is preliminary data.</text>
</comment>
<dbReference type="Proteomes" id="UP000824013">
    <property type="component" value="Unassembled WGS sequence"/>
</dbReference>
<reference evidence="2" key="2">
    <citation type="submission" date="2021-04" db="EMBL/GenBank/DDBJ databases">
        <authorList>
            <person name="Gilroy R."/>
        </authorList>
    </citation>
    <scope>NUCLEOTIDE SEQUENCE</scope>
    <source>
        <strain evidence="2">3204</strain>
    </source>
</reference>
<reference evidence="2" key="1">
    <citation type="journal article" date="2021" name="PeerJ">
        <title>Extensive microbial diversity within the chicken gut microbiome revealed by metagenomics and culture.</title>
        <authorList>
            <person name="Gilroy R."/>
            <person name="Ravi A."/>
            <person name="Getino M."/>
            <person name="Pursley I."/>
            <person name="Horton D.L."/>
            <person name="Alikhan N.F."/>
            <person name="Baker D."/>
            <person name="Gharbi K."/>
            <person name="Hall N."/>
            <person name="Watson M."/>
            <person name="Adriaenssens E.M."/>
            <person name="Foster-Nyarko E."/>
            <person name="Jarju S."/>
            <person name="Secka A."/>
            <person name="Antonio M."/>
            <person name="Oren A."/>
            <person name="Chaudhuri R.R."/>
            <person name="La Ragione R."/>
            <person name="Hildebrand F."/>
            <person name="Pallen M.J."/>
        </authorList>
    </citation>
    <scope>NUCLEOTIDE SEQUENCE</scope>
    <source>
        <strain evidence="2">3204</strain>
    </source>
</reference>
<keyword evidence="1" id="KW-1133">Transmembrane helix</keyword>
<evidence type="ECO:0000313" key="3">
    <source>
        <dbReference type="Proteomes" id="UP000824013"/>
    </source>
</evidence>
<keyword evidence="1" id="KW-0812">Transmembrane</keyword>
<sequence length="56" mass="6618">MKLEGMINWTIFVALVSSITSYLFMKYGTVEEIVLRLTDFTKEDIKKIKGLLKWKF</sequence>
<dbReference type="EMBL" id="DXCM01000014">
    <property type="protein sequence ID" value="HIY91574.1"/>
    <property type="molecule type" value="Genomic_DNA"/>
</dbReference>
<organism evidence="2 3">
    <name type="scientific">Candidatus Companilactobacillus pullicola</name>
    <dbReference type="NCBI Taxonomy" id="2838523"/>
    <lineage>
        <taxon>Bacteria</taxon>
        <taxon>Bacillati</taxon>
        <taxon>Bacillota</taxon>
        <taxon>Bacilli</taxon>
        <taxon>Lactobacillales</taxon>
        <taxon>Lactobacillaceae</taxon>
        <taxon>Companilactobacillus</taxon>
    </lineage>
</organism>
<feature type="transmembrane region" description="Helical" evidence="1">
    <location>
        <begin position="6"/>
        <end position="25"/>
    </location>
</feature>
<evidence type="ECO:0000256" key="1">
    <source>
        <dbReference type="SAM" id="Phobius"/>
    </source>
</evidence>
<keyword evidence="1" id="KW-0472">Membrane</keyword>
<name>A0A9D2CL69_9LACO</name>
<evidence type="ECO:0000313" key="2">
    <source>
        <dbReference type="EMBL" id="HIY91574.1"/>
    </source>
</evidence>
<dbReference type="AlphaFoldDB" id="A0A9D2CL69"/>